<evidence type="ECO:0000313" key="6">
    <source>
        <dbReference type="EMBL" id="GGM22774.1"/>
    </source>
</evidence>
<comment type="caution">
    <text evidence="6">The sequence shown here is derived from an EMBL/GenBank/DDBJ whole genome shotgun (WGS) entry which is preliminary data.</text>
</comment>
<dbReference type="SUPFAM" id="SSF46689">
    <property type="entry name" value="Homeodomain-like"/>
    <property type="match status" value="1"/>
</dbReference>
<keyword evidence="3" id="KW-0804">Transcription</keyword>
<reference evidence="6" key="1">
    <citation type="journal article" date="2014" name="Int. J. Syst. Evol. Microbiol.">
        <title>Complete genome sequence of Corynebacterium casei LMG S-19264T (=DSM 44701T), isolated from a smear-ripened cheese.</title>
        <authorList>
            <consortium name="US DOE Joint Genome Institute (JGI-PGF)"/>
            <person name="Walter F."/>
            <person name="Albersmeier A."/>
            <person name="Kalinowski J."/>
            <person name="Ruckert C."/>
        </authorList>
    </citation>
    <scope>NUCLEOTIDE SEQUENCE</scope>
    <source>
        <strain evidence="6">JCM 3051</strain>
    </source>
</reference>
<feature type="DNA-binding region" description="H-T-H motif" evidence="4">
    <location>
        <begin position="39"/>
        <end position="58"/>
    </location>
</feature>
<feature type="domain" description="HTH tetR-type" evidence="5">
    <location>
        <begin position="17"/>
        <end position="76"/>
    </location>
</feature>
<evidence type="ECO:0000313" key="7">
    <source>
        <dbReference type="Proteomes" id="UP000655589"/>
    </source>
</evidence>
<dbReference type="InterPro" id="IPR001647">
    <property type="entry name" value="HTH_TetR"/>
</dbReference>
<dbReference type="Pfam" id="PF00440">
    <property type="entry name" value="TetR_N"/>
    <property type="match status" value="1"/>
</dbReference>
<dbReference type="AlphaFoldDB" id="A0A8H9L4Y2"/>
<dbReference type="PANTHER" id="PTHR30055:SF234">
    <property type="entry name" value="HTH-TYPE TRANSCRIPTIONAL REGULATOR BETI"/>
    <property type="match status" value="1"/>
</dbReference>
<evidence type="ECO:0000259" key="5">
    <source>
        <dbReference type="PROSITE" id="PS50977"/>
    </source>
</evidence>
<proteinExistence type="predicted"/>
<dbReference type="Proteomes" id="UP000655589">
    <property type="component" value="Unassembled WGS sequence"/>
</dbReference>
<gene>
    <name evidence="6" type="ORF">GCM10010102_18140</name>
</gene>
<dbReference type="GO" id="GO:0000976">
    <property type="term" value="F:transcription cis-regulatory region binding"/>
    <property type="evidence" value="ECO:0007669"/>
    <property type="project" value="TreeGrafter"/>
</dbReference>
<dbReference type="RefSeq" id="WP_212759469.1">
    <property type="nucleotide sequence ID" value="NZ_BMPT01000006.1"/>
</dbReference>
<dbReference type="SUPFAM" id="SSF48498">
    <property type="entry name" value="Tetracyclin repressor-like, C-terminal domain"/>
    <property type="match status" value="1"/>
</dbReference>
<evidence type="ECO:0000256" key="4">
    <source>
        <dbReference type="PROSITE-ProRule" id="PRU00335"/>
    </source>
</evidence>
<organism evidence="6 7">
    <name type="scientific">Promicromonospora citrea</name>
    <dbReference type="NCBI Taxonomy" id="43677"/>
    <lineage>
        <taxon>Bacteria</taxon>
        <taxon>Bacillati</taxon>
        <taxon>Actinomycetota</taxon>
        <taxon>Actinomycetes</taxon>
        <taxon>Micrococcales</taxon>
        <taxon>Promicromonosporaceae</taxon>
        <taxon>Promicromonospora</taxon>
    </lineage>
</organism>
<name>A0A8H9L4Y2_9MICO</name>
<accession>A0A8H9L4Y2</accession>
<dbReference type="Pfam" id="PF21597">
    <property type="entry name" value="TetR_C_43"/>
    <property type="match status" value="1"/>
</dbReference>
<keyword evidence="1" id="KW-0805">Transcription regulation</keyword>
<evidence type="ECO:0000256" key="1">
    <source>
        <dbReference type="ARBA" id="ARBA00023015"/>
    </source>
</evidence>
<dbReference type="PROSITE" id="PS50977">
    <property type="entry name" value="HTH_TETR_2"/>
    <property type="match status" value="1"/>
</dbReference>
<dbReference type="InterPro" id="IPR036271">
    <property type="entry name" value="Tet_transcr_reg_TetR-rel_C_sf"/>
</dbReference>
<dbReference type="InterPro" id="IPR050109">
    <property type="entry name" value="HTH-type_TetR-like_transc_reg"/>
</dbReference>
<dbReference type="EMBL" id="BMPT01000006">
    <property type="protein sequence ID" value="GGM22774.1"/>
    <property type="molecule type" value="Genomic_DNA"/>
</dbReference>
<reference evidence="6" key="2">
    <citation type="submission" date="2020-09" db="EMBL/GenBank/DDBJ databases">
        <authorList>
            <person name="Sun Q."/>
            <person name="Ohkuma M."/>
        </authorList>
    </citation>
    <scope>NUCLEOTIDE SEQUENCE</scope>
    <source>
        <strain evidence="6">JCM 3051</strain>
    </source>
</reference>
<dbReference type="GO" id="GO:0003700">
    <property type="term" value="F:DNA-binding transcription factor activity"/>
    <property type="evidence" value="ECO:0007669"/>
    <property type="project" value="TreeGrafter"/>
</dbReference>
<dbReference type="InterPro" id="IPR009057">
    <property type="entry name" value="Homeodomain-like_sf"/>
</dbReference>
<dbReference type="PRINTS" id="PR00455">
    <property type="entry name" value="HTHTETR"/>
</dbReference>
<dbReference type="Gene3D" id="1.10.357.10">
    <property type="entry name" value="Tetracycline Repressor, domain 2"/>
    <property type="match status" value="1"/>
</dbReference>
<keyword evidence="2 4" id="KW-0238">DNA-binding</keyword>
<protein>
    <submittedName>
        <fullName evidence="6">TetR family transcriptional regulator</fullName>
    </submittedName>
</protein>
<dbReference type="PANTHER" id="PTHR30055">
    <property type="entry name" value="HTH-TYPE TRANSCRIPTIONAL REGULATOR RUTR"/>
    <property type="match status" value="1"/>
</dbReference>
<evidence type="ECO:0000256" key="2">
    <source>
        <dbReference type="ARBA" id="ARBA00023125"/>
    </source>
</evidence>
<dbReference type="InterPro" id="IPR049445">
    <property type="entry name" value="TetR_SbtR-like_C"/>
</dbReference>
<evidence type="ECO:0000256" key="3">
    <source>
        <dbReference type="ARBA" id="ARBA00023163"/>
    </source>
</evidence>
<keyword evidence="7" id="KW-1185">Reference proteome</keyword>
<sequence length="201" mass="21936">MTTIPTSPDRPRRADAVRNREAIVAAASAAMAEYGTSVDVREIARCSGVGMGTLYRHFPTKSDLVEAVLRQDFTRWAEAARHAAARATDPWAALTDFFEQALTGYARHRATLEHFALTWAEPDREGIGQLRLVIDELRARADAAGLLRPGVTTDDVLLLLVALGHTVEVTDACRPEGWRRLLTVTLDGLRADHPGDAVTPA</sequence>